<protein>
    <submittedName>
        <fullName evidence="2">Ubiquitin-like domain-containing protein cip73</fullName>
    </submittedName>
</protein>
<evidence type="ECO:0000313" key="2">
    <source>
        <dbReference type="EMBL" id="KAI5399663.1"/>
    </source>
</evidence>
<dbReference type="GO" id="GO:0036503">
    <property type="term" value="P:ERAD pathway"/>
    <property type="evidence" value="ECO:0007669"/>
    <property type="project" value="TreeGrafter"/>
</dbReference>
<feature type="compositionally biased region" description="Polar residues" evidence="1">
    <location>
        <begin position="56"/>
        <end position="76"/>
    </location>
</feature>
<reference evidence="2 3" key="1">
    <citation type="journal article" date="2022" name="Nat. Genet.">
        <title>Improved pea reference genome and pan-genome highlight genomic features and evolutionary characteristics.</title>
        <authorList>
            <person name="Yang T."/>
            <person name="Liu R."/>
            <person name="Luo Y."/>
            <person name="Hu S."/>
            <person name="Wang D."/>
            <person name="Wang C."/>
            <person name="Pandey M.K."/>
            <person name="Ge S."/>
            <person name="Xu Q."/>
            <person name="Li N."/>
            <person name="Li G."/>
            <person name="Huang Y."/>
            <person name="Saxena R.K."/>
            <person name="Ji Y."/>
            <person name="Li M."/>
            <person name="Yan X."/>
            <person name="He Y."/>
            <person name="Liu Y."/>
            <person name="Wang X."/>
            <person name="Xiang C."/>
            <person name="Varshney R.K."/>
            <person name="Ding H."/>
            <person name="Gao S."/>
            <person name="Zong X."/>
        </authorList>
    </citation>
    <scope>NUCLEOTIDE SEQUENCE [LARGE SCALE GENOMIC DNA]</scope>
    <source>
        <strain evidence="2 3">cv. Zhongwan 6</strain>
    </source>
</reference>
<dbReference type="PANTHER" id="PTHR15204">
    <property type="entry name" value="LARGE PROLINE-RICH PROTEIN BAG6"/>
    <property type="match status" value="1"/>
</dbReference>
<dbReference type="Proteomes" id="UP001058974">
    <property type="component" value="Chromosome 6"/>
</dbReference>
<sequence length="275" mass="29688">MHCWRDSKSQIAQQSKDMALTNDGNQPHGIYEENEEAVKSSGGEGIIVREHDSQGFGITSDSSGVSDPNRPISDQTGLRGLLDRLRNTFGFPTSVSLGSLQPPVIPDSLTALSQYLSHMSHEFDIIVREGENNAQAAEAHSNGEMGSVSSRLGSTPESFLSLASLAEVLRSTSRMITEQAGECILQLARQLENQADVTDAQLRSTAQSRALATGVLFYNLGTFLLELGRTTMTLRMGQTPFEAVVNGGPTVFISPSGPNHIMVQLWCCPCRSCTV</sequence>
<dbReference type="GO" id="GO:0071818">
    <property type="term" value="C:BAT3 complex"/>
    <property type="evidence" value="ECO:0007669"/>
    <property type="project" value="TreeGrafter"/>
</dbReference>
<dbReference type="GO" id="GO:0031593">
    <property type="term" value="F:polyubiquitin modification-dependent protein binding"/>
    <property type="evidence" value="ECO:0007669"/>
    <property type="project" value="TreeGrafter"/>
</dbReference>
<evidence type="ECO:0000256" key="1">
    <source>
        <dbReference type="SAM" id="MobiDB-lite"/>
    </source>
</evidence>
<gene>
    <name evidence="2" type="ORF">KIW84_064843</name>
</gene>
<feature type="region of interest" description="Disordered" evidence="1">
    <location>
        <begin position="54"/>
        <end position="76"/>
    </location>
</feature>
<name>A0A9D4WDT2_PEA</name>
<proteinExistence type="predicted"/>
<comment type="caution">
    <text evidence="2">The sequence shown here is derived from an EMBL/GenBank/DDBJ whole genome shotgun (WGS) entry which is preliminary data.</text>
</comment>
<accession>A0A9D4WDT2</accession>
<feature type="region of interest" description="Disordered" evidence="1">
    <location>
        <begin position="1"/>
        <end position="29"/>
    </location>
</feature>
<evidence type="ECO:0000313" key="3">
    <source>
        <dbReference type="Proteomes" id="UP001058974"/>
    </source>
</evidence>
<dbReference type="Gramene" id="Psat06G0484300-T1">
    <property type="protein sequence ID" value="KAI5399663.1"/>
    <property type="gene ID" value="KIW84_064843"/>
</dbReference>
<dbReference type="GO" id="GO:0051787">
    <property type="term" value="F:misfolded protein binding"/>
    <property type="evidence" value="ECO:0007669"/>
    <property type="project" value="TreeGrafter"/>
</dbReference>
<dbReference type="AlphaFoldDB" id="A0A9D4WDT2"/>
<dbReference type="PANTHER" id="PTHR15204:SF0">
    <property type="entry name" value="LARGE PROLINE-RICH PROTEIN BAG6"/>
    <property type="match status" value="1"/>
</dbReference>
<organism evidence="2 3">
    <name type="scientific">Pisum sativum</name>
    <name type="common">Garden pea</name>
    <name type="synonym">Lathyrus oleraceus</name>
    <dbReference type="NCBI Taxonomy" id="3888"/>
    <lineage>
        <taxon>Eukaryota</taxon>
        <taxon>Viridiplantae</taxon>
        <taxon>Streptophyta</taxon>
        <taxon>Embryophyta</taxon>
        <taxon>Tracheophyta</taxon>
        <taxon>Spermatophyta</taxon>
        <taxon>Magnoliopsida</taxon>
        <taxon>eudicotyledons</taxon>
        <taxon>Gunneridae</taxon>
        <taxon>Pentapetalae</taxon>
        <taxon>rosids</taxon>
        <taxon>fabids</taxon>
        <taxon>Fabales</taxon>
        <taxon>Fabaceae</taxon>
        <taxon>Papilionoideae</taxon>
        <taxon>50 kb inversion clade</taxon>
        <taxon>NPAAA clade</taxon>
        <taxon>Hologalegina</taxon>
        <taxon>IRL clade</taxon>
        <taxon>Fabeae</taxon>
        <taxon>Lathyrus</taxon>
    </lineage>
</organism>
<dbReference type="EMBL" id="JAMSHJ010000006">
    <property type="protein sequence ID" value="KAI5399663.1"/>
    <property type="molecule type" value="Genomic_DNA"/>
</dbReference>
<keyword evidence="3" id="KW-1185">Reference proteome</keyword>